<accession>A0A380TIM5</accession>
<evidence type="ECO:0000256" key="3">
    <source>
        <dbReference type="ARBA" id="ARBA00022448"/>
    </source>
</evidence>
<dbReference type="AlphaFoldDB" id="A0A380TIM5"/>
<sequence>MLADSLALIADAAHNLADVGSLLLAWSADGLARRAPSPQRTYGFGRATILAALVNAILLFAIVGGLMLEAVQRFRDPPPAADGNIVMLVAALALAVNAVSAWLLASDRHRDLNVRAAFQHMVADAAVSAAVIIVGAILLLTGWRWVDPLASLLLAIGIGVSGWRVLHASFHLAIDGVPQHIDRAGVEAYLRGIAGVSGLHDLHIWALSTTRVALTAHLVMPAGTPDDAFLDRLAGNLAEHFGIAHATIQVERGDGPECRLACGEPHSAAPAVAGQLG</sequence>
<name>A0A380TIM5_9ZZZZ</name>
<organism evidence="11">
    <name type="scientific">metagenome</name>
    <dbReference type="NCBI Taxonomy" id="256318"/>
    <lineage>
        <taxon>unclassified sequences</taxon>
        <taxon>metagenomes</taxon>
    </lineage>
</organism>
<dbReference type="SUPFAM" id="SSF161111">
    <property type="entry name" value="Cation efflux protein transmembrane domain-like"/>
    <property type="match status" value="1"/>
</dbReference>
<dbReference type="InterPro" id="IPR027469">
    <property type="entry name" value="Cation_efflux_TMD_sf"/>
</dbReference>
<comment type="subcellular location">
    <subcellularLocation>
        <location evidence="1">Membrane</location>
        <topology evidence="1">Multi-pass membrane protein</topology>
    </subcellularLocation>
</comment>
<evidence type="ECO:0000256" key="2">
    <source>
        <dbReference type="ARBA" id="ARBA00008873"/>
    </source>
</evidence>
<keyword evidence="5 8" id="KW-1133">Transmembrane helix</keyword>
<evidence type="ECO:0000256" key="1">
    <source>
        <dbReference type="ARBA" id="ARBA00004141"/>
    </source>
</evidence>
<gene>
    <name evidence="11" type="ORF">DF3PB_6190001</name>
</gene>
<dbReference type="PANTHER" id="PTHR11562">
    <property type="entry name" value="CATION EFFLUX PROTEIN/ ZINC TRANSPORTER"/>
    <property type="match status" value="1"/>
</dbReference>
<dbReference type="Pfam" id="PF16916">
    <property type="entry name" value="ZT_dimer"/>
    <property type="match status" value="1"/>
</dbReference>
<evidence type="ECO:0000256" key="8">
    <source>
        <dbReference type="SAM" id="Phobius"/>
    </source>
</evidence>
<evidence type="ECO:0000259" key="10">
    <source>
        <dbReference type="Pfam" id="PF16916"/>
    </source>
</evidence>
<dbReference type="EMBL" id="UIDG01000578">
    <property type="protein sequence ID" value="SUS08275.1"/>
    <property type="molecule type" value="Genomic_DNA"/>
</dbReference>
<keyword evidence="4 8" id="KW-0812">Transmembrane</keyword>
<dbReference type="InterPro" id="IPR058533">
    <property type="entry name" value="Cation_efflux_TM"/>
</dbReference>
<protein>
    <submittedName>
        <fullName evidence="11">Cobalt transporter</fullName>
    </submittedName>
</protein>
<reference evidence="11" key="1">
    <citation type="submission" date="2018-07" db="EMBL/GenBank/DDBJ databases">
        <authorList>
            <person name="Quirk P.G."/>
            <person name="Krulwich T.A."/>
        </authorList>
    </citation>
    <scope>NUCLEOTIDE SEQUENCE</scope>
</reference>
<keyword evidence="3" id="KW-0813">Transport</keyword>
<dbReference type="InterPro" id="IPR050681">
    <property type="entry name" value="CDF/SLC30A"/>
</dbReference>
<proteinExistence type="inferred from homology"/>
<dbReference type="Gene3D" id="1.20.1510.10">
    <property type="entry name" value="Cation efflux protein transmembrane domain"/>
    <property type="match status" value="1"/>
</dbReference>
<keyword evidence="6" id="KW-0406">Ion transport</keyword>
<feature type="domain" description="Cation efflux protein cytoplasmic" evidence="10">
    <location>
        <begin position="179"/>
        <end position="251"/>
    </location>
</feature>
<dbReference type="InterPro" id="IPR036837">
    <property type="entry name" value="Cation_efflux_CTD_sf"/>
</dbReference>
<dbReference type="Pfam" id="PF01545">
    <property type="entry name" value="Cation_efflux"/>
    <property type="match status" value="1"/>
</dbReference>
<feature type="domain" description="Cation efflux protein transmembrane" evidence="9">
    <location>
        <begin position="2"/>
        <end position="170"/>
    </location>
</feature>
<dbReference type="GO" id="GO:0005886">
    <property type="term" value="C:plasma membrane"/>
    <property type="evidence" value="ECO:0007669"/>
    <property type="project" value="TreeGrafter"/>
</dbReference>
<evidence type="ECO:0000259" key="9">
    <source>
        <dbReference type="Pfam" id="PF01545"/>
    </source>
</evidence>
<dbReference type="NCBIfam" id="TIGR01297">
    <property type="entry name" value="CDF"/>
    <property type="match status" value="1"/>
</dbReference>
<comment type="similarity">
    <text evidence="2">Belongs to the cation diffusion facilitator (CDF) transporter (TC 2.A.4) family. SLC30A subfamily.</text>
</comment>
<feature type="transmembrane region" description="Helical" evidence="8">
    <location>
        <begin position="125"/>
        <end position="143"/>
    </location>
</feature>
<dbReference type="GO" id="GO:0005385">
    <property type="term" value="F:zinc ion transmembrane transporter activity"/>
    <property type="evidence" value="ECO:0007669"/>
    <property type="project" value="TreeGrafter"/>
</dbReference>
<evidence type="ECO:0000256" key="7">
    <source>
        <dbReference type="ARBA" id="ARBA00023136"/>
    </source>
</evidence>
<keyword evidence="7 8" id="KW-0472">Membrane</keyword>
<feature type="transmembrane region" description="Helical" evidence="8">
    <location>
        <begin position="47"/>
        <end position="65"/>
    </location>
</feature>
<evidence type="ECO:0000256" key="4">
    <source>
        <dbReference type="ARBA" id="ARBA00022692"/>
    </source>
</evidence>
<evidence type="ECO:0000256" key="6">
    <source>
        <dbReference type="ARBA" id="ARBA00023065"/>
    </source>
</evidence>
<feature type="transmembrane region" description="Helical" evidence="8">
    <location>
        <begin position="85"/>
        <end position="105"/>
    </location>
</feature>
<evidence type="ECO:0000256" key="5">
    <source>
        <dbReference type="ARBA" id="ARBA00022989"/>
    </source>
</evidence>
<evidence type="ECO:0000313" key="11">
    <source>
        <dbReference type="EMBL" id="SUS08275.1"/>
    </source>
</evidence>
<dbReference type="SUPFAM" id="SSF160240">
    <property type="entry name" value="Cation efflux protein cytoplasmic domain-like"/>
    <property type="match status" value="1"/>
</dbReference>
<dbReference type="PANTHER" id="PTHR11562:SF17">
    <property type="entry name" value="RE54080P-RELATED"/>
    <property type="match status" value="1"/>
</dbReference>
<dbReference type="InterPro" id="IPR002524">
    <property type="entry name" value="Cation_efflux"/>
</dbReference>
<dbReference type="InterPro" id="IPR027470">
    <property type="entry name" value="Cation_efflux_CTD"/>
</dbReference>